<dbReference type="GO" id="GO:0043130">
    <property type="term" value="F:ubiquitin binding"/>
    <property type="evidence" value="ECO:0007669"/>
    <property type="project" value="TreeGrafter"/>
</dbReference>
<dbReference type="InterPro" id="IPR036322">
    <property type="entry name" value="WD40_repeat_dom_sf"/>
</dbReference>
<feature type="domain" description="PFU" evidence="7">
    <location>
        <begin position="371"/>
        <end position="467"/>
    </location>
</feature>
<dbReference type="Gene3D" id="1.25.10.10">
    <property type="entry name" value="Leucine-rich Repeat Variant"/>
    <property type="match status" value="1"/>
</dbReference>
<dbReference type="InterPro" id="IPR020472">
    <property type="entry name" value="WD40_PAC1"/>
</dbReference>
<reference evidence="9" key="1">
    <citation type="submission" date="2021-03" db="EMBL/GenBank/DDBJ databases">
        <title>Comparative genomics and phylogenomic investigation of the class Geoglossomycetes provide insights into ecological specialization and systematics.</title>
        <authorList>
            <person name="Melie T."/>
            <person name="Pirro S."/>
            <person name="Miller A.N."/>
            <person name="Quandt A."/>
        </authorList>
    </citation>
    <scope>NUCLEOTIDE SEQUENCE</scope>
    <source>
        <strain evidence="9">CAQ_001_2017</strain>
    </source>
</reference>
<dbReference type="PROSITE" id="PS51396">
    <property type="entry name" value="PUL"/>
    <property type="match status" value="1"/>
</dbReference>
<evidence type="ECO:0000256" key="6">
    <source>
        <dbReference type="SAM" id="Coils"/>
    </source>
</evidence>
<dbReference type="InterPro" id="IPR038122">
    <property type="entry name" value="PFU_sf"/>
</dbReference>
<feature type="coiled-coil region" evidence="6">
    <location>
        <begin position="507"/>
        <end position="534"/>
    </location>
</feature>
<feature type="domain" description="PUL" evidence="8">
    <location>
        <begin position="499"/>
        <end position="778"/>
    </location>
</feature>
<dbReference type="CDD" id="cd00200">
    <property type="entry name" value="WD40"/>
    <property type="match status" value="1"/>
</dbReference>
<evidence type="ECO:0000256" key="4">
    <source>
        <dbReference type="ARBA" id="ARBA00022737"/>
    </source>
</evidence>
<evidence type="ECO:0008006" key="11">
    <source>
        <dbReference type="Google" id="ProtNLM"/>
    </source>
</evidence>
<keyword evidence="6" id="KW-0175">Coiled coil</keyword>
<dbReference type="Gene3D" id="3.10.20.870">
    <property type="entry name" value="PFU (PLAA family ubiquitin binding), C-terminal domain"/>
    <property type="match status" value="1"/>
</dbReference>
<dbReference type="SUPFAM" id="SSF50978">
    <property type="entry name" value="WD40 repeat-like"/>
    <property type="match status" value="1"/>
</dbReference>
<dbReference type="Pfam" id="PF08324">
    <property type="entry name" value="PUL"/>
    <property type="match status" value="1"/>
</dbReference>
<dbReference type="PANTHER" id="PTHR19849:SF0">
    <property type="entry name" value="PHOSPHOLIPASE A-2-ACTIVATING PROTEIN"/>
    <property type="match status" value="1"/>
</dbReference>
<protein>
    <recommendedName>
        <fullName evidence="11">Polyubiquitin binding protein</fullName>
    </recommendedName>
</protein>
<dbReference type="PROSITE" id="PS51394">
    <property type="entry name" value="PFU"/>
    <property type="match status" value="1"/>
</dbReference>
<evidence type="ECO:0000256" key="2">
    <source>
        <dbReference type="ARBA" id="ARBA00022490"/>
    </source>
</evidence>
<dbReference type="InterPro" id="IPR015943">
    <property type="entry name" value="WD40/YVTN_repeat-like_dom_sf"/>
</dbReference>
<dbReference type="GO" id="GO:0005634">
    <property type="term" value="C:nucleus"/>
    <property type="evidence" value="ECO:0007669"/>
    <property type="project" value="TreeGrafter"/>
</dbReference>
<dbReference type="PRINTS" id="PR00320">
    <property type="entry name" value="GPROTEINBRPT"/>
</dbReference>
<keyword evidence="2" id="KW-0963">Cytoplasm</keyword>
<dbReference type="Gene3D" id="2.130.10.10">
    <property type="entry name" value="YVTN repeat-like/Quinoprotein amine dehydrogenase"/>
    <property type="match status" value="1"/>
</dbReference>
<evidence type="ECO:0000259" key="7">
    <source>
        <dbReference type="PROSITE" id="PS51394"/>
    </source>
</evidence>
<evidence type="ECO:0000313" key="9">
    <source>
        <dbReference type="EMBL" id="KAH0557105.1"/>
    </source>
</evidence>
<dbReference type="InterPro" id="IPR001680">
    <property type="entry name" value="WD40_rpt"/>
</dbReference>
<dbReference type="GO" id="GO:0010992">
    <property type="term" value="P:ubiquitin recycling"/>
    <property type="evidence" value="ECO:0007669"/>
    <property type="project" value="TreeGrafter"/>
</dbReference>
<sequence>MAGYKLSASLEGHEDDVRVVSFPHQKLVLSASRDATVRMWKLLSSSPPSFDETISSHGHAFINSLAYIPPTAEFPEGLIISGGKDTIIEVRQPSRTPEDDAEALLLGHSNNVCALDVDPSGKLIVSGGWDGQARVWGVGKWECDGLLEGHEGSVWAVLAWNQETIITGSADKLIRIFTPSGKLVRIIRGNTDVVRALCRLPPNHPSNAHFASAGNDGLIRLWTLEGRQVGQLVGHESFIYSLACLPTGEIVSSGEDRTVRIWKDGSCIQTITHPAISVWSVAVCVENGDIVSGSSDQIVRVFSRNPTRQAEENALKKFEESVQSSAIPQQQVGDINKEQLPGPEFLQRKSGTKEGQVVMIKEHNGAVTAHQWSTSASTWINVGTVVDAIGSSGRKRQHEGKEYDYVFDVDIEDGKPPLKLPYNLSQDPYKAATKFIQDNELPISYLEQVAAFIVSNTQGATIGTPQQQETMPDAWGTENRYRPGEDNPAAVATPPKRPNVLPQKMYLSIKQANLRTIQKKIEDLNKELIANNEKDISLNPADISALQTLAATLEKPPPAGGKTPVAVVHGIELVVRLTTLWPPAQRLPGLDLLRLLAAATPAIATYRNSNGEGILEILEGSGVFEDKEKSNNIMLAVRMLANFFETEEGRNLAAEKFDKITGLAKSSASLTTNRNLQIAMTTLLLNYAVQLTQPQSSAQTSEDRAIELLDTLTTTINTASDSEAIFRALVAAGTLLSLGDDVKLAAREVYGLPAVIQKAEGKLNEPRIKSVGSEIRDLLGS</sequence>
<organism evidence="9 10">
    <name type="scientific">Trichoglossum hirsutum</name>
    <dbReference type="NCBI Taxonomy" id="265104"/>
    <lineage>
        <taxon>Eukaryota</taxon>
        <taxon>Fungi</taxon>
        <taxon>Dikarya</taxon>
        <taxon>Ascomycota</taxon>
        <taxon>Pezizomycotina</taxon>
        <taxon>Geoglossomycetes</taxon>
        <taxon>Geoglossales</taxon>
        <taxon>Geoglossaceae</taxon>
        <taxon>Trichoglossum</taxon>
    </lineage>
</organism>
<name>A0A9P8L9S9_9PEZI</name>
<dbReference type="InterPro" id="IPR011989">
    <property type="entry name" value="ARM-like"/>
</dbReference>
<feature type="repeat" description="WD" evidence="5">
    <location>
        <begin position="105"/>
        <end position="136"/>
    </location>
</feature>
<evidence type="ECO:0000256" key="5">
    <source>
        <dbReference type="PROSITE-ProRule" id="PRU00221"/>
    </source>
</evidence>
<evidence type="ECO:0000256" key="3">
    <source>
        <dbReference type="ARBA" id="ARBA00022574"/>
    </source>
</evidence>
<feature type="repeat" description="WD" evidence="5">
    <location>
        <begin position="232"/>
        <end position="263"/>
    </location>
</feature>
<proteinExistence type="predicted"/>
<feature type="repeat" description="WD" evidence="5">
    <location>
        <begin position="10"/>
        <end position="42"/>
    </location>
</feature>
<dbReference type="PANTHER" id="PTHR19849">
    <property type="entry name" value="PHOSPHOLIPASE A-2-ACTIVATING PROTEIN"/>
    <property type="match status" value="1"/>
</dbReference>
<comment type="caution">
    <text evidence="9">The sequence shown here is derived from an EMBL/GenBank/DDBJ whole genome shotgun (WGS) entry which is preliminary data.</text>
</comment>
<dbReference type="PROSITE" id="PS50082">
    <property type="entry name" value="WD_REPEATS_2"/>
    <property type="match status" value="3"/>
</dbReference>
<dbReference type="InterPro" id="IPR015155">
    <property type="entry name" value="PFU"/>
</dbReference>
<dbReference type="EMBL" id="JAGHQM010000909">
    <property type="protein sequence ID" value="KAH0557105.1"/>
    <property type="molecule type" value="Genomic_DNA"/>
</dbReference>
<dbReference type="Proteomes" id="UP000750711">
    <property type="component" value="Unassembled WGS sequence"/>
</dbReference>
<dbReference type="FunFam" id="3.10.20.870:FF:000003">
    <property type="entry name" value="Polyubiquitin binding (Doa1 Ufd3) protein"/>
    <property type="match status" value="1"/>
</dbReference>
<keyword evidence="4" id="KW-0677">Repeat</keyword>
<dbReference type="GO" id="GO:0005737">
    <property type="term" value="C:cytoplasm"/>
    <property type="evidence" value="ECO:0007669"/>
    <property type="project" value="UniProtKB-SubCell"/>
</dbReference>
<dbReference type="SMART" id="SM00320">
    <property type="entry name" value="WD40"/>
    <property type="match status" value="6"/>
</dbReference>
<dbReference type="GO" id="GO:0043161">
    <property type="term" value="P:proteasome-mediated ubiquitin-dependent protein catabolic process"/>
    <property type="evidence" value="ECO:0007669"/>
    <property type="project" value="TreeGrafter"/>
</dbReference>
<dbReference type="PROSITE" id="PS50294">
    <property type="entry name" value="WD_REPEATS_REGION"/>
    <property type="match status" value="3"/>
</dbReference>
<dbReference type="InterPro" id="IPR013535">
    <property type="entry name" value="PUL_dom"/>
</dbReference>
<keyword evidence="3 5" id="KW-0853">WD repeat</keyword>
<evidence type="ECO:0000259" key="8">
    <source>
        <dbReference type="PROSITE" id="PS51396"/>
    </source>
</evidence>
<dbReference type="AlphaFoldDB" id="A0A9P8L9S9"/>
<evidence type="ECO:0000256" key="1">
    <source>
        <dbReference type="ARBA" id="ARBA00004496"/>
    </source>
</evidence>
<dbReference type="FunFam" id="2.130.10.10:FF:000236">
    <property type="entry name" value="Polyubiquitin binding protein (Doa1/Ufd3)"/>
    <property type="match status" value="1"/>
</dbReference>
<comment type="subcellular location">
    <subcellularLocation>
        <location evidence="1">Cytoplasm</location>
    </subcellularLocation>
</comment>
<keyword evidence="10" id="KW-1185">Reference proteome</keyword>
<dbReference type="Pfam" id="PF00400">
    <property type="entry name" value="WD40"/>
    <property type="match status" value="6"/>
</dbReference>
<accession>A0A9P8L9S9</accession>
<dbReference type="Pfam" id="PF09070">
    <property type="entry name" value="PFU"/>
    <property type="match status" value="1"/>
</dbReference>
<evidence type="ECO:0000313" key="10">
    <source>
        <dbReference type="Proteomes" id="UP000750711"/>
    </source>
</evidence>
<gene>
    <name evidence="9" type="ORF">GP486_005107</name>
</gene>